<feature type="active site" description="Nucleophile" evidence="7">
    <location>
        <position position="2"/>
    </location>
</feature>
<dbReference type="PROSITE" id="PS51278">
    <property type="entry name" value="GATASE_TYPE_2"/>
    <property type="match status" value="1"/>
</dbReference>
<feature type="domain" description="Glutamine amidotransferase type-2" evidence="9">
    <location>
        <begin position="2"/>
        <end position="234"/>
    </location>
</feature>
<dbReference type="HAMAP" id="MF_01931">
    <property type="entry name" value="PurF"/>
    <property type="match status" value="1"/>
</dbReference>
<dbReference type="Pfam" id="PF13522">
    <property type="entry name" value="GATase_6"/>
    <property type="match status" value="1"/>
</dbReference>
<feature type="binding site" evidence="7">
    <location>
        <position position="365"/>
    </location>
    <ligand>
        <name>Mg(2+)</name>
        <dbReference type="ChEBI" id="CHEBI:18420"/>
    </ligand>
</feature>
<keyword evidence="6 7" id="KW-0315">Glutamine amidotransferase</keyword>
<evidence type="ECO:0000256" key="3">
    <source>
        <dbReference type="ARBA" id="ARBA00022676"/>
    </source>
</evidence>
<evidence type="ECO:0000256" key="2">
    <source>
        <dbReference type="ARBA" id="ARBA00010138"/>
    </source>
</evidence>
<gene>
    <name evidence="7 10" type="primary">purF</name>
    <name evidence="10" type="ORF">ACFQBQ_01965</name>
</gene>
<protein>
    <recommendedName>
        <fullName evidence="7">Amidophosphoribosyltransferase</fullName>
        <shortName evidence="7">ATase</shortName>
        <ecNumber evidence="7">2.4.2.14</ecNumber>
    </recommendedName>
    <alternativeName>
        <fullName evidence="7">Glutamine phosphoribosylpyrophosphate amidotransferase</fullName>
        <shortName evidence="7">GPATase</shortName>
    </alternativeName>
</protein>
<dbReference type="InterPro" id="IPR017932">
    <property type="entry name" value="GATase_2_dom"/>
</dbReference>
<comment type="cofactor">
    <cofactor evidence="7">
        <name>Mg(2+)</name>
        <dbReference type="ChEBI" id="CHEBI:18420"/>
    </cofactor>
    <text evidence="7">Binds 1 Mg(2+) ion per subunit.</text>
</comment>
<comment type="catalytic activity">
    <reaction evidence="7 8">
        <text>5-phospho-beta-D-ribosylamine + L-glutamate + diphosphate = 5-phospho-alpha-D-ribose 1-diphosphate + L-glutamine + H2O</text>
        <dbReference type="Rhea" id="RHEA:14905"/>
        <dbReference type="ChEBI" id="CHEBI:15377"/>
        <dbReference type="ChEBI" id="CHEBI:29985"/>
        <dbReference type="ChEBI" id="CHEBI:33019"/>
        <dbReference type="ChEBI" id="CHEBI:58017"/>
        <dbReference type="ChEBI" id="CHEBI:58359"/>
        <dbReference type="ChEBI" id="CHEBI:58681"/>
        <dbReference type="EC" id="2.4.2.14"/>
    </reaction>
</comment>
<dbReference type="Pfam" id="PF00156">
    <property type="entry name" value="Pribosyltran"/>
    <property type="match status" value="1"/>
</dbReference>
<comment type="pathway">
    <text evidence="1 7 8">Purine metabolism; IMP biosynthesis via de novo pathway; N(1)-(5-phospho-D-ribosyl)glycinamide from 5-phospho-alpha-D-ribose 1-diphosphate: step 1/2.</text>
</comment>
<comment type="caution">
    <text evidence="7">Lacks conserved residue(s) required for the propagation of feature annotation.</text>
</comment>
<dbReference type="SUPFAM" id="SSF53271">
    <property type="entry name" value="PRTase-like"/>
    <property type="match status" value="1"/>
</dbReference>
<evidence type="ECO:0000259" key="9">
    <source>
        <dbReference type="PROSITE" id="PS51278"/>
    </source>
</evidence>
<dbReference type="InterPro" id="IPR029055">
    <property type="entry name" value="Ntn_hydrolases_N"/>
</dbReference>
<dbReference type="Gene3D" id="3.40.50.2020">
    <property type="match status" value="1"/>
</dbReference>
<evidence type="ECO:0000256" key="8">
    <source>
        <dbReference type="PIRNR" id="PIRNR000485"/>
    </source>
</evidence>
<dbReference type="PANTHER" id="PTHR11907">
    <property type="entry name" value="AMIDOPHOSPHORIBOSYLTRANSFERASE"/>
    <property type="match status" value="1"/>
</dbReference>
<dbReference type="CDD" id="cd06223">
    <property type="entry name" value="PRTases_typeI"/>
    <property type="match status" value="1"/>
</dbReference>
<dbReference type="EMBL" id="JBHSWI010000001">
    <property type="protein sequence ID" value="MFC6644377.1"/>
    <property type="molecule type" value="Genomic_DNA"/>
</dbReference>
<dbReference type="CDD" id="cd00715">
    <property type="entry name" value="GPATase_N"/>
    <property type="match status" value="1"/>
</dbReference>
<feature type="binding site" evidence="7">
    <location>
        <position position="366"/>
    </location>
    <ligand>
        <name>Mg(2+)</name>
        <dbReference type="ChEBI" id="CHEBI:18420"/>
    </ligand>
</feature>
<evidence type="ECO:0000256" key="7">
    <source>
        <dbReference type="HAMAP-Rule" id="MF_01931"/>
    </source>
</evidence>
<dbReference type="SUPFAM" id="SSF56235">
    <property type="entry name" value="N-terminal nucleophile aminohydrolases (Ntn hydrolases)"/>
    <property type="match status" value="1"/>
</dbReference>
<dbReference type="Proteomes" id="UP001596391">
    <property type="component" value="Unassembled WGS sequence"/>
</dbReference>
<sequence length="503" mass="55677">MCGIVGVFGHRPVSQVIYDSLSMLQHRGQDAAGIATSFLNRFYLHKGNGLVTEVFDVASMAKLLGDMGIGHVRYPTAGCGSVAEAQPFYVNSPHGIVFAHNGNLTNVDEIIETVFEKDLRHLNTTSDSEVMLNVFAHALGKRDAIRPTPEDVFAAVEDTHSLCKGGYAVVAMISTVGIVAFRDLHGIRPLVYGQRTIHGRTDYMVASESVALQVDGFELVRDLEPGECLFIDIHGKLHTYKTKLPHTNAPCLFEFVYLARPDSVLDGASVYQCRINMGDKLADKILREWPDVKIDAVVPIPSTSRTSAIEIANRLGIPYREGFVRNRYVGRTFIMPGNEQRKASIRRKLNPIPQEFKDKNVLLVDDSIVRGNTIKEIIAMTRELGAKNVYVCSASPMVIYPNVYGIDMPSRAELVASGKTLDELAEEIGADKVIFQDLEDLKQSVTECAPHLTEFEGSVFDGHYITGDVTEEYLRALEKQRNDATKINEDVTSHITRNLAAHL</sequence>
<evidence type="ECO:0000313" key="10">
    <source>
        <dbReference type="EMBL" id="MFC6644377.1"/>
    </source>
</evidence>
<comment type="function">
    <text evidence="7">Catalyzes the formation of phosphoribosylamine from phosphoribosylpyrophosphate (PRPP) and glutamine.</text>
</comment>
<keyword evidence="5 7" id="KW-0658">Purine biosynthesis</keyword>
<evidence type="ECO:0000256" key="1">
    <source>
        <dbReference type="ARBA" id="ARBA00005209"/>
    </source>
</evidence>
<accession>A0ABW1Z7B5</accession>
<evidence type="ECO:0000313" key="11">
    <source>
        <dbReference type="Proteomes" id="UP001596391"/>
    </source>
</evidence>
<dbReference type="InterPro" id="IPR035584">
    <property type="entry name" value="PurF_N"/>
</dbReference>
<evidence type="ECO:0000256" key="4">
    <source>
        <dbReference type="ARBA" id="ARBA00022679"/>
    </source>
</evidence>
<comment type="similarity">
    <text evidence="2 7 8">In the C-terminal section; belongs to the purine/pyrimidine phosphoribosyltransferase family.</text>
</comment>
<dbReference type="NCBIfam" id="TIGR01134">
    <property type="entry name" value="purF"/>
    <property type="match status" value="1"/>
</dbReference>
<feature type="binding site" evidence="7">
    <location>
        <position position="303"/>
    </location>
    <ligand>
        <name>Mg(2+)</name>
        <dbReference type="ChEBI" id="CHEBI:18420"/>
    </ligand>
</feature>
<reference evidence="11" key="1">
    <citation type="journal article" date="2019" name="Int. J. Syst. Evol. Microbiol.">
        <title>The Global Catalogue of Microorganisms (GCM) 10K type strain sequencing project: providing services to taxonomists for standard genome sequencing and annotation.</title>
        <authorList>
            <consortium name="The Broad Institute Genomics Platform"/>
            <consortium name="The Broad Institute Genome Sequencing Center for Infectious Disease"/>
            <person name="Wu L."/>
            <person name="Ma J."/>
        </authorList>
    </citation>
    <scope>NUCLEOTIDE SEQUENCE [LARGE SCALE GENOMIC DNA]</scope>
    <source>
        <strain evidence="11">CGMCC 1.16026</strain>
    </source>
</reference>
<dbReference type="InterPro" id="IPR029057">
    <property type="entry name" value="PRTase-like"/>
</dbReference>
<name>A0ABW1Z7B5_9BACT</name>
<dbReference type="InterPro" id="IPR005854">
    <property type="entry name" value="PurF"/>
</dbReference>
<keyword evidence="4 7" id="KW-0808">Transferase</keyword>
<keyword evidence="7" id="KW-0479">Metal-binding</keyword>
<dbReference type="InterPro" id="IPR000836">
    <property type="entry name" value="PRTase_dom"/>
</dbReference>
<keyword evidence="3 7" id="KW-0328">Glycosyltransferase</keyword>
<evidence type="ECO:0000256" key="5">
    <source>
        <dbReference type="ARBA" id="ARBA00022755"/>
    </source>
</evidence>
<dbReference type="Gene3D" id="3.60.20.10">
    <property type="entry name" value="Glutamine Phosphoribosylpyrophosphate, subunit 1, domain 1"/>
    <property type="match status" value="1"/>
</dbReference>
<dbReference type="GO" id="GO:0004044">
    <property type="term" value="F:amidophosphoribosyltransferase activity"/>
    <property type="evidence" value="ECO:0007669"/>
    <property type="project" value="UniProtKB-EC"/>
</dbReference>
<dbReference type="EC" id="2.4.2.14" evidence="7"/>
<dbReference type="RefSeq" id="WP_263372312.1">
    <property type="nucleotide sequence ID" value="NZ_JAGSYD010000004.1"/>
</dbReference>
<keyword evidence="7" id="KW-0460">Magnesium</keyword>
<proteinExistence type="inferred from homology"/>
<keyword evidence="11" id="KW-1185">Reference proteome</keyword>
<comment type="caution">
    <text evidence="10">The sequence shown here is derived from an EMBL/GenBank/DDBJ whole genome shotgun (WGS) entry which is preliminary data.</text>
</comment>
<evidence type="ECO:0000256" key="6">
    <source>
        <dbReference type="ARBA" id="ARBA00022962"/>
    </source>
</evidence>
<organism evidence="10 11">
    <name type="scientific">Granulicella cerasi</name>
    <dbReference type="NCBI Taxonomy" id="741063"/>
    <lineage>
        <taxon>Bacteria</taxon>
        <taxon>Pseudomonadati</taxon>
        <taxon>Acidobacteriota</taxon>
        <taxon>Terriglobia</taxon>
        <taxon>Terriglobales</taxon>
        <taxon>Acidobacteriaceae</taxon>
        <taxon>Granulicella</taxon>
    </lineage>
</organism>
<dbReference type="PIRSF" id="PIRSF000485">
    <property type="entry name" value="Amd_phspho_trans"/>
    <property type="match status" value="1"/>
</dbReference>